<reference evidence="6 12" key="3">
    <citation type="submission" date="2019-03" db="EMBL/GenBank/DDBJ databases">
        <title>Deep subsurface shale carbon reservoir microbial communities from Ohio and West Virginia, USA.</title>
        <authorList>
            <person name="Wrighton K."/>
        </authorList>
    </citation>
    <scope>NUCLEOTIDE SEQUENCE [LARGE SCALE GENOMIC DNA]</scope>
    <source>
        <strain evidence="6 12">UTICA-S4D12</strain>
    </source>
</reference>
<reference evidence="4 9" key="1">
    <citation type="submission" date="2016-10" db="EMBL/GenBank/DDBJ databases">
        <authorList>
            <person name="de Groot N.N."/>
        </authorList>
    </citation>
    <scope>NUCLEOTIDE SEQUENCE [LARGE SCALE GENOMIC DNA]</scope>
    <source>
        <strain evidence="4 9">WG7</strain>
    </source>
</reference>
<feature type="transmembrane region" description="Helical" evidence="1">
    <location>
        <begin position="21"/>
        <end position="38"/>
    </location>
</feature>
<evidence type="ECO:0000313" key="5">
    <source>
        <dbReference type="EMBL" id="SET10649.1"/>
    </source>
</evidence>
<dbReference type="AlphaFoldDB" id="A0A1G6KAQ2"/>
<gene>
    <name evidence="6" type="ORF">BY453_10782</name>
    <name evidence="7" type="ORF">C7954_10547</name>
    <name evidence="2" type="ORF">SAMN04488597_10444</name>
    <name evidence="3" type="ORF">SAMN04488598_12611</name>
    <name evidence="5" type="ORF">SAMN04515652_12611</name>
    <name evidence="4" type="ORF">SAMN04515654_11248</name>
</gene>
<dbReference type="GeneID" id="57012017"/>
<keyword evidence="1" id="KW-0472">Membrane</keyword>
<organism evidence="2 13">
    <name type="scientific">Halanaerobium congolense</name>
    <dbReference type="NCBI Taxonomy" id="54121"/>
    <lineage>
        <taxon>Bacteria</taxon>
        <taxon>Bacillati</taxon>
        <taxon>Bacillota</taxon>
        <taxon>Clostridia</taxon>
        <taxon>Halanaerobiales</taxon>
        <taxon>Halanaerobiaceae</taxon>
        <taxon>Halanaerobium</taxon>
    </lineage>
</organism>
<evidence type="ECO:0000313" key="4">
    <source>
        <dbReference type="EMBL" id="SDI70794.1"/>
    </source>
</evidence>
<keyword evidence="1" id="KW-1133">Transmembrane helix</keyword>
<dbReference type="EMBL" id="FMYT01000004">
    <property type="protein sequence ID" value="SDC27948.1"/>
    <property type="molecule type" value="Genomic_DNA"/>
</dbReference>
<dbReference type="Proteomes" id="UP000198612">
    <property type="component" value="Unassembled WGS sequence"/>
</dbReference>
<dbReference type="EMBL" id="SOEF01000005">
    <property type="protein sequence ID" value="TDX46530.1"/>
    <property type="molecule type" value="Genomic_DNA"/>
</dbReference>
<dbReference type="Proteomes" id="UP000199519">
    <property type="component" value="Unassembled WGS sequence"/>
</dbReference>
<evidence type="ECO:0000313" key="12">
    <source>
        <dbReference type="Proteomes" id="UP000295758"/>
    </source>
</evidence>
<reference evidence="8 10" key="2">
    <citation type="submission" date="2016-10" db="EMBL/GenBank/DDBJ databases">
        <authorList>
            <person name="Varghese N."/>
            <person name="Submissions S."/>
        </authorList>
    </citation>
    <scope>NUCLEOTIDE SEQUENCE [LARGE SCALE GENOMIC DNA]</scope>
    <source>
        <strain evidence="2 13">WG10</strain>
        <strain evidence="3 10">WG2</strain>
        <strain evidence="5 8">WG5</strain>
    </source>
</reference>
<feature type="transmembrane region" description="Helical" evidence="1">
    <location>
        <begin position="50"/>
        <end position="69"/>
    </location>
</feature>
<dbReference type="EMBL" id="FNEH01000012">
    <property type="protein sequence ID" value="SDI70794.1"/>
    <property type="molecule type" value="Genomic_DNA"/>
</dbReference>
<evidence type="ECO:0000256" key="1">
    <source>
        <dbReference type="SAM" id="Phobius"/>
    </source>
</evidence>
<evidence type="ECO:0000313" key="2">
    <source>
        <dbReference type="EMBL" id="SDC27948.1"/>
    </source>
</evidence>
<dbReference type="Proteomes" id="UP000295472">
    <property type="component" value="Unassembled WGS sequence"/>
</dbReference>
<proteinExistence type="predicted"/>
<evidence type="ECO:0000313" key="3">
    <source>
        <dbReference type="EMBL" id="SDF82389.1"/>
    </source>
</evidence>
<accession>A0A1G6KAQ2</accession>
<protein>
    <submittedName>
        <fullName evidence="2">Uncharacterized protein</fullName>
    </submittedName>
</protein>
<evidence type="ECO:0000313" key="13">
    <source>
        <dbReference type="Proteomes" id="UP000324896"/>
    </source>
</evidence>
<dbReference type="Proteomes" id="UP000324896">
    <property type="component" value="Unassembled WGS sequence"/>
</dbReference>
<reference evidence="7 11" key="4">
    <citation type="submission" date="2019-03" db="EMBL/GenBank/DDBJ databases">
        <title>Subsurface microbial communities from deep shales in Ohio and West Virginia, USA.</title>
        <authorList>
            <person name="Wrighton K."/>
        </authorList>
    </citation>
    <scope>NUCLEOTIDE SEQUENCE [LARGE SCALE GENOMIC DNA]</scope>
    <source>
        <strain evidence="7 11">DSMZ 11287</strain>
    </source>
</reference>
<dbReference type="Proteomes" id="UP000198945">
    <property type="component" value="Unassembled WGS sequence"/>
</dbReference>
<evidence type="ECO:0000313" key="10">
    <source>
        <dbReference type="Proteomes" id="UP000199519"/>
    </source>
</evidence>
<evidence type="ECO:0000313" key="7">
    <source>
        <dbReference type="EMBL" id="TDX46530.1"/>
    </source>
</evidence>
<keyword evidence="1" id="KW-0812">Transmembrane</keyword>
<dbReference type="EMBL" id="FNBJ01000026">
    <property type="protein sequence ID" value="SDF82389.1"/>
    <property type="molecule type" value="Genomic_DNA"/>
</dbReference>
<evidence type="ECO:0000313" key="8">
    <source>
        <dbReference type="Proteomes" id="UP000198612"/>
    </source>
</evidence>
<dbReference type="Proteomes" id="UP000295758">
    <property type="component" value="Unassembled WGS sequence"/>
</dbReference>
<dbReference type="EMBL" id="FOHG01000026">
    <property type="protein sequence ID" value="SET10649.1"/>
    <property type="molecule type" value="Genomic_DNA"/>
</dbReference>
<keyword evidence="10" id="KW-1185">Reference proteome</keyword>
<dbReference type="RefSeq" id="WP_089716846.1">
    <property type="nucleotide sequence ID" value="NZ_FMYT01000004.1"/>
</dbReference>
<evidence type="ECO:0000313" key="6">
    <source>
        <dbReference type="EMBL" id="TDS32406.1"/>
    </source>
</evidence>
<sequence length="250" mass="29267">MQKKKTLREKLNSKLLEKSDIPVIVFLTVVFSLFFVWRMRKYSPDLSLNLFSELVGVAFTLFIIDTLLVRSKNKLWEIVHVDIDYLISRNINRLRDGIATRAFSFEADVDFSSQDHDQNAKILSTKRAEFLNELENLSEEEVLSRLNIEVFFTEDNYDYFDEKAEDIWEVINMKYSEYLAPELVSQLIDLHTSLKDLGSSIRQYEKSEFLKTHREYYQNAGKQSAAAHLIDLIEILNDLKEAGYSELARD</sequence>
<name>A0A1G6KAQ2_9FIRM</name>
<evidence type="ECO:0000313" key="9">
    <source>
        <dbReference type="Proteomes" id="UP000198945"/>
    </source>
</evidence>
<dbReference type="EMBL" id="SOAA01000007">
    <property type="protein sequence ID" value="TDS32406.1"/>
    <property type="molecule type" value="Genomic_DNA"/>
</dbReference>
<evidence type="ECO:0000313" key="11">
    <source>
        <dbReference type="Proteomes" id="UP000295472"/>
    </source>
</evidence>